<dbReference type="SUPFAM" id="SSF53474">
    <property type="entry name" value="alpha/beta-Hydrolases"/>
    <property type="match status" value="1"/>
</dbReference>
<dbReference type="Gene3D" id="3.40.50.1820">
    <property type="entry name" value="alpha/beta hydrolase"/>
    <property type="match status" value="1"/>
</dbReference>
<name>A0A4R5VJE7_9BACI</name>
<evidence type="ECO:0000313" key="5">
    <source>
        <dbReference type="Proteomes" id="UP000295132"/>
    </source>
</evidence>
<dbReference type="GO" id="GO:0004177">
    <property type="term" value="F:aminopeptidase activity"/>
    <property type="evidence" value="ECO:0007669"/>
    <property type="project" value="UniProtKB-EC"/>
</dbReference>
<feature type="domain" description="AB hydrolase-1" evidence="3">
    <location>
        <begin position="65"/>
        <end position="332"/>
    </location>
</feature>
<reference evidence="4 5" key="1">
    <citation type="submission" date="2019-03" db="EMBL/GenBank/DDBJ databases">
        <title>Bacillus niacini sp. nov. a Nicotinate-Metabolizing Mesophile Isolated from Soil.</title>
        <authorList>
            <person name="Zhang G."/>
        </authorList>
    </citation>
    <scope>NUCLEOTIDE SEQUENCE [LARGE SCALE GENOMIC DNA]</scope>
    <source>
        <strain evidence="4 5">WN066</strain>
    </source>
</reference>
<comment type="similarity">
    <text evidence="1">Belongs to the peptidase S33 family.</text>
</comment>
<dbReference type="AlphaFoldDB" id="A0A4R5VJE7"/>
<evidence type="ECO:0000256" key="1">
    <source>
        <dbReference type="ARBA" id="ARBA00010088"/>
    </source>
</evidence>
<dbReference type="Pfam" id="PF00561">
    <property type="entry name" value="Abhydrolase_1"/>
    <property type="match status" value="1"/>
</dbReference>
<proteinExistence type="inferred from homology"/>
<evidence type="ECO:0000259" key="3">
    <source>
        <dbReference type="Pfam" id="PF00561"/>
    </source>
</evidence>
<dbReference type="EMBL" id="SMYO01000023">
    <property type="protein sequence ID" value="TDK56329.1"/>
    <property type="molecule type" value="Genomic_DNA"/>
</dbReference>
<dbReference type="InterPro" id="IPR002410">
    <property type="entry name" value="Peptidase_S33"/>
</dbReference>
<accession>A0A4R5VJE7</accession>
<evidence type="ECO:0000256" key="2">
    <source>
        <dbReference type="ARBA" id="ARBA00022801"/>
    </source>
</evidence>
<dbReference type="PRINTS" id="PR00793">
    <property type="entry name" value="PROAMNOPTASE"/>
</dbReference>
<dbReference type="InterPro" id="IPR029058">
    <property type="entry name" value="AB_hydrolase_fold"/>
</dbReference>
<evidence type="ECO:0000313" key="4">
    <source>
        <dbReference type="EMBL" id="TDK56329.1"/>
    </source>
</evidence>
<dbReference type="GO" id="GO:0006508">
    <property type="term" value="P:proteolysis"/>
    <property type="evidence" value="ECO:0007669"/>
    <property type="project" value="InterPro"/>
</dbReference>
<sequence length="352" mass="40492">MYYSSLFNQCLSNVVKLNEGGSGIMFYRKTKEIDSQFEAITTLDEVQIGGLKQTILIRGENTNNPLMLFLHGGPGTAQIGLAPKFQRDLEKHFTVVNWDQRGAGLSYSKELKKEDLTIENMVNDSVELIQYLLKRFNQPKLFLIGHSWGSVLGVLVSQKAPEFIYGYIGIGQVVNMKEGEKISYEYTLNKAKESNHKKALKKLAEIEYNPLDMKYLGVQRKWLAKLGGSFIGVTMYNLVYSNILFAPEYTMKDWFVFIKGGKFSLDSLWEQLMDINFIETAPKLEVPVYLFAGRHDYQVPSIVAEQYFHTLECPHKEWIWFENSGHLLNYEEVEKFNAECLKIKETTLTPVR</sequence>
<keyword evidence="2 4" id="KW-0378">Hydrolase</keyword>
<organism evidence="4 5">
    <name type="scientific">Bacillus salipaludis</name>
    <dbReference type="NCBI Taxonomy" id="2547811"/>
    <lineage>
        <taxon>Bacteria</taxon>
        <taxon>Bacillati</taxon>
        <taxon>Bacillota</taxon>
        <taxon>Bacilli</taxon>
        <taxon>Bacillales</taxon>
        <taxon>Bacillaceae</taxon>
        <taxon>Bacillus</taxon>
    </lineage>
</organism>
<protein>
    <submittedName>
        <fullName evidence="4">Alpha/beta hydrolase</fullName>
    </submittedName>
</protein>
<dbReference type="Proteomes" id="UP000295132">
    <property type="component" value="Unassembled WGS sequence"/>
</dbReference>
<gene>
    <name evidence="4" type="ORF">E2K98_26690</name>
</gene>
<dbReference type="PANTHER" id="PTHR43329">
    <property type="entry name" value="EPOXIDE HYDROLASE"/>
    <property type="match status" value="1"/>
</dbReference>
<dbReference type="InterPro" id="IPR000073">
    <property type="entry name" value="AB_hydrolase_1"/>
</dbReference>
<comment type="caution">
    <text evidence="4">The sequence shown here is derived from an EMBL/GenBank/DDBJ whole genome shotgun (WGS) entry which is preliminary data.</text>
</comment>